<gene>
    <name evidence="1" type="ORF">LPJ66_001884</name>
</gene>
<sequence>MQTILLHPLDMLAGFINIPFIFYYENTLGSDEFMPMRVMRDSLFTTLVGFPILVGRLQVESSGKTVVVVDENNLNIPEFKETQRDIHFDDLKSVGFSWSAMPQATVTVRAFAAAGDQGCIKLVNVHIVRLKDNSGVVLFVNVPHYIVDGIGYCAFINQWAKNSTQLQNGIPYSSVHAKSFDYDRQAVARCLFSSRSTLDDATYSMYTTERYLARWLAWLMTESRGSVLNAFIALDSIEAHVFHIRAASINSLHKSLCAEITGGLHISENDVITALLTMAVAQGEKQVEKNSGIGGLNDWHNIKSAVVCVAQNVFK</sequence>
<organism evidence="1 2">
    <name type="scientific">Kickxella alabastrina</name>
    <dbReference type="NCBI Taxonomy" id="61397"/>
    <lineage>
        <taxon>Eukaryota</taxon>
        <taxon>Fungi</taxon>
        <taxon>Fungi incertae sedis</taxon>
        <taxon>Zoopagomycota</taxon>
        <taxon>Kickxellomycotina</taxon>
        <taxon>Kickxellomycetes</taxon>
        <taxon>Kickxellales</taxon>
        <taxon>Kickxellaceae</taxon>
        <taxon>Kickxella</taxon>
    </lineage>
</organism>
<dbReference type="EMBL" id="JANBPG010000124">
    <property type="protein sequence ID" value="KAJ1899798.1"/>
    <property type="molecule type" value="Genomic_DNA"/>
</dbReference>
<evidence type="ECO:0000313" key="2">
    <source>
        <dbReference type="Proteomes" id="UP001150581"/>
    </source>
</evidence>
<accession>A0ACC1IRY0</accession>
<name>A0ACC1IRY0_9FUNG</name>
<comment type="caution">
    <text evidence="1">The sequence shown here is derived from an EMBL/GenBank/DDBJ whole genome shotgun (WGS) entry which is preliminary data.</text>
</comment>
<keyword evidence="2" id="KW-1185">Reference proteome</keyword>
<proteinExistence type="predicted"/>
<dbReference type="Proteomes" id="UP001150581">
    <property type="component" value="Unassembled WGS sequence"/>
</dbReference>
<evidence type="ECO:0000313" key="1">
    <source>
        <dbReference type="EMBL" id="KAJ1899798.1"/>
    </source>
</evidence>
<protein>
    <submittedName>
        <fullName evidence="1">Uncharacterized protein</fullName>
    </submittedName>
</protein>
<reference evidence="1" key="1">
    <citation type="submission" date="2022-07" db="EMBL/GenBank/DDBJ databases">
        <title>Phylogenomic reconstructions and comparative analyses of Kickxellomycotina fungi.</title>
        <authorList>
            <person name="Reynolds N.K."/>
            <person name="Stajich J.E."/>
            <person name="Barry K."/>
            <person name="Grigoriev I.V."/>
            <person name="Crous P."/>
            <person name="Smith M.E."/>
        </authorList>
    </citation>
    <scope>NUCLEOTIDE SEQUENCE</scope>
    <source>
        <strain evidence="1">Benny 63K</strain>
    </source>
</reference>